<evidence type="ECO:0000256" key="1">
    <source>
        <dbReference type="SAM" id="MobiDB-lite"/>
    </source>
</evidence>
<gene>
    <name evidence="2" type="ORF">WOLCODRAFT_161931</name>
</gene>
<proteinExistence type="predicted"/>
<reference evidence="2 3" key="1">
    <citation type="journal article" date="2012" name="Science">
        <title>The Paleozoic origin of enzymatic lignin decomposition reconstructed from 31 fungal genomes.</title>
        <authorList>
            <person name="Floudas D."/>
            <person name="Binder M."/>
            <person name="Riley R."/>
            <person name="Barry K."/>
            <person name="Blanchette R.A."/>
            <person name="Henrissat B."/>
            <person name="Martinez A.T."/>
            <person name="Otillar R."/>
            <person name="Spatafora J.W."/>
            <person name="Yadav J.S."/>
            <person name="Aerts A."/>
            <person name="Benoit I."/>
            <person name="Boyd A."/>
            <person name="Carlson A."/>
            <person name="Copeland A."/>
            <person name="Coutinho P.M."/>
            <person name="de Vries R.P."/>
            <person name="Ferreira P."/>
            <person name="Findley K."/>
            <person name="Foster B."/>
            <person name="Gaskell J."/>
            <person name="Glotzer D."/>
            <person name="Gorecki P."/>
            <person name="Heitman J."/>
            <person name="Hesse C."/>
            <person name="Hori C."/>
            <person name="Igarashi K."/>
            <person name="Jurgens J.A."/>
            <person name="Kallen N."/>
            <person name="Kersten P."/>
            <person name="Kohler A."/>
            <person name="Kuees U."/>
            <person name="Kumar T.K.A."/>
            <person name="Kuo A."/>
            <person name="LaButti K."/>
            <person name="Larrondo L.F."/>
            <person name="Lindquist E."/>
            <person name="Ling A."/>
            <person name="Lombard V."/>
            <person name="Lucas S."/>
            <person name="Lundell T."/>
            <person name="Martin R."/>
            <person name="McLaughlin D.J."/>
            <person name="Morgenstern I."/>
            <person name="Morin E."/>
            <person name="Murat C."/>
            <person name="Nagy L.G."/>
            <person name="Nolan M."/>
            <person name="Ohm R.A."/>
            <person name="Patyshakuliyeva A."/>
            <person name="Rokas A."/>
            <person name="Ruiz-Duenas F.J."/>
            <person name="Sabat G."/>
            <person name="Salamov A."/>
            <person name="Samejima M."/>
            <person name="Schmutz J."/>
            <person name="Slot J.C."/>
            <person name="St John F."/>
            <person name="Stenlid J."/>
            <person name="Sun H."/>
            <person name="Sun S."/>
            <person name="Syed K."/>
            <person name="Tsang A."/>
            <person name="Wiebenga A."/>
            <person name="Young D."/>
            <person name="Pisabarro A."/>
            <person name="Eastwood D.C."/>
            <person name="Martin F."/>
            <person name="Cullen D."/>
            <person name="Grigoriev I.V."/>
            <person name="Hibbett D.S."/>
        </authorList>
    </citation>
    <scope>NUCLEOTIDE SEQUENCE [LARGE SCALE GENOMIC DNA]</scope>
    <source>
        <strain evidence="2 3">MD-104</strain>
    </source>
</reference>
<feature type="compositionally biased region" description="Acidic residues" evidence="1">
    <location>
        <begin position="34"/>
        <end position="45"/>
    </location>
</feature>
<name>A0A2H3JCA6_WOLCO</name>
<dbReference type="Proteomes" id="UP000218811">
    <property type="component" value="Unassembled WGS sequence"/>
</dbReference>
<accession>A0A2H3JCA6</accession>
<feature type="non-terminal residue" evidence="2">
    <location>
        <position position="244"/>
    </location>
</feature>
<feature type="compositionally biased region" description="Polar residues" evidence="1">
    <location>
        <begin position="183"/>
        <end position="194"/>
    </location>
</feature>
<organism evidence="2 3">
    <name type="scientific">Wolfiporia cocos (strain MD-104)</name>
    <name type="common">Brown rot fungus</name>
    <dbReference type="NCBI Taxonomy" id="742152"/>
    <lineage>
        <taxon>Eukaryota</taxon>
        <taxon>Fungi</taxon>
        <taxon>Dikarya</taxon>
        <taxon>Basidiomycota</taxon>
        <taxon>Agaricomycotina</taxon>
        <taxon>Agaricomycetes</taxon>
        <taxon>Polyporales</taxon>
        <taxon>Phaeolaceae</taxon>
        <taxon>Wolfiporia</taxon>
    </lineage>
</organism>
<keyword evidence="3" id="KW-1185">Reference proteome</keyword>
<evidence type="ECO:0000313" key="2">
    <source>
        <dbReference type="EMBL" id="PCH39880.1"/>
    </source>
</evidence>
<sequence>MENNRWWSAQSSLCEGEQDMQDEIKEMREHLLEEDGNEAEDEEDWLWPSPRSLALSSPTPSTENIRYATQALELVPARWGHDVARAETIMDSLQSASHDSQVASADGSHAVGSHDDLAVSAFSSSPHVFADESYVDHSLDPPSTSTDSTHPRNSHLRLDVSELSPKQATEVGFQRNQVRKTRLQSGRQQKSVMVSQHDRSPTQAVDTSVIDTSVVDTSVVDTSVVDTSVVDTSVINTSVINTSA</sequence>
<feature type="region of interest" description="Disordered" evidence="1">
    <location>
        <begin position="134"/>
        <end position="153"/>
    </location>
</feature>
<evidence type="ECO:0000313" key="3">
    <source>
        <dbReference type="Proteomes" id="UP000218811"/>
    </source>
</evidence>
<dbReference type="EMBL" id="KB468053">
    <property type="protein sequence ID" value="PCH39880.1"/>
    <property type="molecule type" value="Genomic_DNA"/>
</dbReference>
<protein>
    <submittedName>
        <fullName evidence="2">Uncharacterized protein</fullName>
    </submittedName>
</protein>
<dbReference type="AlphaFoldDB" id="A0A2H3JCA6"/>
<feature type="region of interest" description="Disordered" evidence="1">
    <location>
        <begin position="178"/>
        <end position="205"/>
    </location>
</feature>
<feature type="region of interest" description="Disordered" evidence="1">
    <location>
        <begin position="29"/>
        <end position="61"/>
    </location>
</feature>